<gene>
    <name evidence="1" type="ORF">GV791_32760</name>
</gene>
<dbReference type="EMBL" id="JAAGVB010000613">
    <property type="protein sequence ID" value="NEW37290.1"/>
    <property type="molecule type" value="Genomic_DNA"/>
</dbReference>
<dbReference type="InterPro" id="IPR036291">
    <property type="entry name" value="NAD(P)-bd_dom_sf"/>
</dbReference>
<evidence type="ECO:0000313" key="2">
    <source>
        <dbReference type="Proteomes" id="UP000471166"/>
    </source>
</evidence>
<organism evidence="1 2">
    <name type="scientific">Nocardia cyriacigeorgica</name>
    <dbReference type="NCBI Taxonomy" id="135487"/>
    <lineage>
        <taxon>Bacteria</taxon>
        <taxon>Bacillati</taxon>
        <taxon>Actinomycetota</taxon>
        <taxon>Actinomycetes</taxon>
        <taxon>Mycobacteriales</taxon>
        <taxon>Nocardiaceae</taxon>
        <taxon>Nocardia</taxon>
    </lineage>
</organism>
<reference evidence="1 2" key="1">
    <citation type="submission" date="2020-01" db="EMBL/GenBank/DDBJ databases">
        <title>Genetics and antimicrobial susceptibilities of Nocardia species isolated from the soil; a comparison with species isolated from humans.</title>
        <authorList>
            <person name="Carrasco G."/>
            <person name="Monzon S."/>
            <person name="Sansegundo M."/>
            <person name="Garcia E."/>
            <person name="Garrido N."/>
            <person name="Medina M.J."/>
            <person name="Villalon P."/>
            <person name="Ramirez-Arocha A.C."/>
            <person name="Jimenez P."/>
            <person name="Cuesta I."/>
            <person name="Valdezate S."/>
        </authorList>
    </citation>
    <scope>NUCLEOTIDE SEQUENCE [LARGE SCALE GENOMIC DNA]</scope>
    <source>
        <strain evidence="1 2">CNM20110626</strain>
    </source>
</reference>
<accession>A0A6P1CXX7</accession>
<proteinExistence type="predicted"/>
<comment type="caution">
    <text evidence="1">The sequence shown here is derived from an EMBL/GenBank/DDBJ whole genome shotgun (WGS) entry which is preliminary data.</text>
</comment>
<dbReference type="SUPFAM" id="SSF51735">
    <property type="entry name" value="NAD(P)-binding Rossmann-fold domains"/>
    <property type="match status" value="1"/>
</dbReference>
<dbReference type="AlphaFoldDB" id="A0A6P1CXX7"/>
<feature type="non-terminal residue" evidence="1">
    <location>
        <position position="33"/>
    </location>
</feature>
<sequence length="33" mass="3440">MRIVMAGGHGKIALLLAELLTGRGHSVAALIRN</sequence>
<dbReference type="Proteomes" id="UP000471166">
    <property type="component" value="Unassembled WGS sequence"/>
</dbReference>
<protein>
    <submittedName>
        <fullName evidence="1">NAD-dependent dehydratase</fullName>
    </submittedName>
</protein>
<evidence type="ECO:0000313" key="1">
    <source>
        <dbReference type="EMBL" id="NEW37290.1"/>
    </source>
</evidence>
<name>A0A6P1CXX7_9NOCA</name>